<accession>A0A7R9IEE7</accession>
<feature type="region of interest" description="Disordered" evidence="1">
    <location>
        <begin position="59"/>
        <end position="151"/>
    </location>
</feature>
<proteinExistence type="predicted"/>
<gene>
    <name evidence="2" type="ORF">TTEB3V08_LOCUS4864</name>
</gene>
<dbReference type="AlphaFoldDB" id="A0A7R9IEE7"/>
<feature type="region of interest" description="Disordered" evidence="1">
    <location>
        <begin position="186"/>
        <end position="218"/>
    </location>
</feature>
<sequence>MNIKETKKVEAMGMKFVRSMRGRSPTPIHRSPSPRRAHHDIGFSDTVSNVVEIVKHEYGHGHRRAGRIRGSWSASTSPARSPSPTRGRYYTARVSGRYGTTSLEQRSRSPSPLSGAPQPPPGHSYPVLVTRRGHGRRLPPTPSKPSTLQLRPASINFPKLNASPTHCPPPPNQCPLSFEQAVAIGRGGRMLPSPVPNGYKPGQQRRTRHSDSDDDDWC</sequence>
<evidence type="ECO:0000313" key="2">
    <source>
        <dbReference type="EMBL" id="CAD7456849.1"/>
    </source>
</evidence>
<protein>
    <submittedName>
        <fullName evidence="2">Uncharacterized protein</fullName>
    </submittedName>
</protein>
<dbReference type="EMBL" id="OE001452">
    <property type="protein sequence ID" value="CAD7456849.1"/>
    <property type="molecule type" value="Genomic_DNA"/>
</dbReference>
<evidence type="ECO:0000256" key="1">
    <source>
        <dbReference type="SAM" id="MobiDB-lite"/>
    </source>
</evidence>
<name>A0A7R9IEE7_9NEOP</name>
<feature type="compositionally biased region" description="Low complexity" evidence="1">
    <location>
        <begin position="68"/>
        <end position="86"/>
    </location>
</feature>
<organism evidence="2">
    <name type="scientific">Timema tahoe</name>
    <dbReference type="NCBI Taxonomy" id="61484"/>
    <lineage>
        <taxon>Eukaryota</taxon>
        <taxon>Metazoa</taxon>
        <taxon>Ecdysozoa</taxon>
        <taxon>Arthropoda</taxon>
        <taxon>Hexapoda</taxon>
        <taxon>Insecta</taxon>
        <taxon>Pterygota</taxon>
        <taxon>Neoptera</taxon>
        <taxon>Polyneoptera</taxon>
        <taxon>Phasmatodea</taxon>
        <taxon>Timematodea</taxon>
        <taxon>Timematoidea</taxon>
        <taxon>Timematidae</taxon>
        <taxon>Timema</taxon>
    </lineage>
</organism>
<reference evidence="2" key="1">
    <citation type="submission" date="2020-11" db="EMBL/GenBank/DDBJ databases">
        <authorList>
            <person name="Tran Van P."/>
        </authorList>
    </citation>
    <scope>NUCLEOTIDE SEQUENCE</scope>
</reference>
<feature type="region of interest" description="Disordered" evidence="1">
    <location>
        <begin position="1"/>
        <end position="41"/>
    </location>
</feature>
<feature type="compositionally biased region" description="Basic and acidic residues" evidence="1">
    <location>
        <begin position="1"/>
        <end position="10"/>
    </location>
</feature>